<proteinExistence type="predicted"/>
<sequence length="361" mass="38009">MGESSLPSTTKAACVSNPGPDFSVVLRDDIPVPKPGHNEVLIKLSVTGICYSDLHYMLEDLPMPKMSEFNVLSPGHEGIGSIVAVGDVPDHLGLKVGDRVGLKPVYSSCNSCLLCTTDREMYCPASLQTGLHKPGTYQQYVIGSADHVIKIPQGVPDEVAAPVMCSGATIYRGITEAGVKPGDWVAFAGAGGGVGHMGVMYAKAMGMRVIAIDGGSDKEEMCKRIGAEHFVDFTKVKDVNAEVVKLADGQGVHGVIVTASNMAGYRGAVGMLRTSGVLMCIGLPPTNQLEGLVDPITLIGRNIKVTGTAVGTRNDVRMALQFAAQGLVKPVIETYTFDKFADAVMKLKSGKVAGRGVVKFD</sequence>
<reference evidence="1" key="1">
    <citation type="submission" date="2022-10" db="EMBL/GenBank/DDBJ databases">
        <title>Culturing micro-colonial fungi from biological soil crusts in the Mojave desert and describing Neophaeococcomyces mojavensis, and introducing the new genera and species Taxawa tesnikishii.</title>
        <authorList>
            <person name="Kurbessoian T."/>
            <person name="Stajich J.E."/>
        </authorList>
    </citation>
    <scope>NUCLEOTIDE SEQUENCE</scope>
    <source>
        <strain evidence="1">JES_112</strain>
    </source>
</reference>
<evidence type="ECO:0000313" key="2">
    <source>
        <dbReference type="Proteomes" id="UP001172386"/>
    </source>
</evidence>
<keyword evidence="2" id="KW-1185">Reference proteome</keyword>
<dbReference type="EMBL" id="JAPDRQ010000006">
    <property type="protein sequence ID" value="KAJ9663817.1"/>
    <property type="molecule type" value="Genomic_DNA"/>
</dbReference>
<comment type="caution">
    <text evidence="1">The sequence shown here is derived from an EMBL/GenBank/DDBJ whole genome shotgun (WGS) entry which is preliminary data.</text>
</comment>
<gene>
    <name evidence="1" type="ORF">H2198_000577</name>
</gene>
<evidence type="ECO:0000313" key="1">
    <source>
        <dbReference type="EMBL" id="KAJ9663817.1"/>
    </source>
</evidence>
<organism evidence="1 2">
    <name type="scientific">Neophaeococcomyces mojaviensis</name>
    <dbReference type="NCBI Taxonomy" id="3383035"/>
    <lineage>
        <taxon>Eukaryota</taxon>
        <taxon>Fungi</taxon>
        <taxon>Dikarya</taxon>
        <taxon>Ascomycota</taxon>
        <taxon>Pezizomycotina</taxon>
        <taxon>Eurotiomycetes</taxon>
        <taxon>Chaetothyriomycetidae</taxon>
        <taxon>Chaetothyriales</taxon>
        <taxon>Chaetothyriales incertae sedis</taxon>
        <taxon>Neophaeococcomyces</taxon>
    </lineage>
</organism>
<dbReference type="Proteomes" id="UP001172386">
    <property type="component" value="Unassembled WGS sequence"/>
</dbReference>
<protein>
    <submittedName>
        <fullName evidence="1">Uncharacterized protein</fullName>
    </submittedName>
</protein>
<name>A0ACC3AJC6_9EURO</name>
<accession>A0ACC3AJC6</accession>